<evidence type="ECO:0000313" key="2">
    <source>
        <dbReference type="EMBL" id="KAJ7037843.1"/>
    </source>
</evidence>
<organism evidence="2 3">
    <name type="scientific">Mycena alexandri</name>
    <dbReference type="NCBI Taxonomy" id="1745969"/>
    <lineage>
        <taxon>Eukaryota</taxon>
        <taxon>Fungi</taxon>
        <taxon>Dikarya</taxon>
        <taxon>Basidiomycota</taxon>
        <taxon>Agaricomycotina</taxon>
        <taxon>Agaricomycetes</taxon>
        <taxon>Agaricomycetidae</taxon>
        <taxon>Agaricales</taxon>
        <taxon>Marasmiineae</taxon>
        <taxon>Mycenaceae</taxon>
        <taxon>Mycena</taxon>
    </lineage>
</organism>
<dbReference type="AlphaFoldDB" id="A0AAD6T1V5"/>
<evidence type="ECO:0000256" key="1">
    <source>
        <dbReference type="SAM" id="MobiDB-lite"/>
    </source>
</evidence>
<gene>
    <name evidence="2" type="ORF">C8F04DRAFT_1329151</name>
</gene>
<reference evidence="2" key="1">
    <citation type="submission" date="2023-03" db="EMBL/GenBank/DDBJ databases">
        <title>Massive genome expansion in bonnet fungi (Mycena s.s.) driven by repeated elements and novel gene families across ecological guilds.</title>
        <authorList>
            <consortium name="Lawrence Berkeley National Laboratory"/>
            <person name="Harder C.B."/>
            <person name="Miyauchi S."/>
            <person name="Viragh M."/>
            <person name="Kuo A."/>
            <person name="Thoen E."/>
            <person name="Andreopoulos B."/>
            <person name="Lu D."/>
            <person name="Skrede I."/>
            <person name="Drula E."/>
            <person name="Henrissat B."/>
            <person name="Morin E."/>
            <person name="Kohler A."/>
            <person name="Barry K."/>
            <person name="LaButti K."/>
            <person name="Morin E."/>
            <person name="Salamov A."/>
            <person name="Lipzen A."/>
            <person name="Mereny Z."/>
            <person name="Hegedus B."/>
            <person name="Baldrian P."/>
            <person name="Stursova M."/>
            <person name="Weitz H."/>
            <person name="Taylor A."/>
            <person name="Grigoriev I.V."/>
            <person name="Nagy L.G."/>
            <person name="Martin F."/>
            <person name="Kauserud H."/>
        </authorList>
    </citation>
    <scope>NUCLEOTIDE SEQUENCE</scope>
    <source>
        <strain evidence="2">CBHHK200</strain>
    </source>
</reference>
<dbReference type="SUPFAM" id="SSF57903">
    <property type="entry name" value="FYVE/PHD zinc finger"/>
    <property type="match status" value="1"/>
</dbReference>
<dbReference type="InterPro" id="IPR013083">
    <property type="entry name" value="Znf_RING/FYVE/PHD"/>
</dbReference>
<name>A0AAD6T1V5_9AGAR</name>
<sequence>MRQRAHYHLMLAPTNTAIFPPFEPNKSTQRAVGVPIGLPSRLRRAIQAASTCFAHKVYIPRLSPAVGEDPDAMYSPPLRSRSVALAGLADDPKILKTLLLAVSPIFFFVFCYLSSSFPRPSTGSATALYPRYLFGIDMMHGSTSSTRLARVVPRPQRKKRKAAEDPPVDAIVLTLPVTTAPQQPPEEANTWCAGCDDGGKSVDCDTCPRHVCAACIEFPEGLDEPNHTINFYCPRCWLFNAAKIPEWTAKDEADRQPLDDGNTAVNREAVEEANEHGITVTVPTNHLKFANAGKAPLPTVSTPASIFTPNPIFQDAAGPSGGGPKETPTYWDRKMRAHFSKLFHSGKEFTGRDVTVVAKHDLKGRQGRVMGWSFPARPYKNHKNYVTSYKLAQELLLAEGAQSRQPDNNKTLFEGVKIQVQLARSGYEAGYITNMDIHSVQDSATGLPLSQAVLIPIHWQRTAPVRAQTPPPDPPRSRTELWTGPDPQETPAQKAAAEAKKKEEDGSWLAEVEFRGKRIDVVLDTMTYSASHAKKWAERNTKNHGVDGWVCLDVDSLVGKKKLSVRTSPFGHPVNVPPENLRPARTMKQVSVNPSTTSIADESTRVIIIGPDHERSTAHRGRYARTMPGAAQAPAAGLIQVQFEMTLLGVDGGHGWFPLHSLCRALNKTPSGYNHLTTSAFFESGVDYYDGRH</sequence>
<proteinExistence type="predicted"/>
<dbReference type="InterPro" id="IPR011011">
    <property type="entry name" value="Znf_FYVE_PHD"/>
</dbReference>
<accession>A0AAD6T1V5</accession>
<dbReference type="Proteomes" id="UP001218188">
    <property type="component" value="Unassembled WGS sequence"/>
</dbReference>
<protein>
    <submittedName>
        <fullName evidence="2">Uncharacterized protein</fullName>
    </submittedName>
</protein>
<comment type="caution">
    <text evidence="2">The sequence shown here is derived from an EMBL/GenBank/DDBJ whole genome shotgun (WGS) entry which is preliminary data.</text>
</comment>
<keyword evidence="3" id="KW-1185">Reference proteome</keyword>
<evidence type="ECO:0000313" key="3">
    <source>
        <dbReference type="Proteomes" id="UP001218188"/>
    </source>
</evidence>
<feature type="region of interest" description="Disordered" evidence="1">
    <location>
        <begin position="463"/>
        <end position="490"/>
    </location>
</feature>
<dbReference type="Gene3D" id="3.30.40.10">
    <property type="entry name" value="Zinc/RING finger domain, C3HC4 (zinc finger)"/>
    <property type="match status" value="1"/>
</dbReference>
<dbReference type="EMBL" id="JARJCM010000035">
    <property type="protein sequence ID" value="KAJ7037843.1"/>
    <property type="molecule type" value="Genomic_DNA"/>
</dbReference>